<dbReference type="InterPro" id="IPR023561">
    <property type="entry name" value="Carbonic_anhydrase_a-class"/>
</dbReference>
<proteinExistence type="inferred from homology"/>
<dbReference type="CDD" id="cd00326">
    <property type="entry name" value="alpha_CA"/>
    <property type="match status" value="1"/>
</dbReference>
<dbReference type="EMBL" id="GBRD01001930">
    <property type="protein sequence ID" value="JAG63891.1"/>
    <property type="molecule type" value="Transcribed_RNA"/>
</dbReference>
<keyword evidence="3 4" id="KW-0862">Zinc</keyword>
<evidence type="ECO:0000313" key="6">
    <source>
        <dbReference type="EMBL" id="JAG63891.1"/>
    </source>
</evidence>
<accession>A0A0K8TEQ4</accession>
<evidence type="ECO:0000256" key="4">
    <source>
        <dbReference type="RuleBase" id="RU367011"/>
    </source>
</evidence>
<evidence type="ECO:0000256" key="3">
    <source>
        <dbReference type="ARBA" id="ARBA00022833"/>
    </source>
</evidence>
<dbReference type="PANTHER" id="PTHR18952:SF233">
    <property type="entry name" value="CARBONIC ANHYDRASE 14"/>
    <property type="match status" value="1"/>
</dbReference>
<feature type="non-terminal residue" evidence="6">
    <location>
        <position position="200"/>
    </location>
</feature>
<protein>
    <recommendedName>
        <fullName evidence="4">Carbonic anhydrase</fullName>
        <ecNumber evidence="4">4.2.1.1</ecNumber>
    </recommendedName>
</protein>
<comment type="function">
    <text evidence="4">Reversible hydration of carbon dioxide.</text>
</comment>
<reference evidence="6" key="1">
    <citation type="submission" date="2014-09" db="EMBL/GenBank/DDBJ databases">
        <authorList>
            <person name="Magalhaes I.L.F."/>
            <person name="Oliveira U."/>
            <person name="Santos F.R."/>
            <person name="Vidigal T.H.D.A."/>
            <person name="Brescovit A.D."/>
            <person name="Santos A.J."/>
        </authorList>
    </citation>
    <scope>NUCLEOTIDE SEQUENCE</scope>
</reference>
<dbReference type="SMART" id="SM01057">
    <property type="entry name" value="Carb_anhydrase"/>
    <property type="match status" value="1"/>
</dbReference>
<evidence type="ECO:0000259" key="5">
    <source>
        <dbReference type="PROSITE" id="PS51144"/>
    </source>
</evidence>
<dbReference type="PROSITE" id="PS51144">
    <property type="entry name" value="ALPHA_CA_2"/>
    <property type="match status" value="1"/>
</dbReference>
<dbReference type="GO" id="GO:0004089">
    <property type="term" value="F:carbonate dehydratase activity"/>
    <property type="evidence" value="ECO:0007669"/>
    <property type="project" value="UniProtKB-UniRule"/>
</dbReference>
<name>A0A0K8TEQ4_LYGHE</name>
<dbReference type="GO" id="GO:0005737">
    <property type="term" value="C:cytoplasm"/>
    <property type="evidence" value="ECO:0007669"/>
    <property type="project" value="TreeGrafter"/>
</dbReference>
<dbReference type="PANTHER" id="PTHR18952">
    <property type="entry name" value="CARBONIC ANHYDRASE"/>
    <property type="match status" value="1"/>
</dbReference>
<keyword evidence="2 4" id="KW-0479">Metal-binding</keyword>
<organism evidence="6">
    <name type="scientific">Lygus hesperus</name>
    <name type="common">Western plant bug</name>
    <dbReference type="NCBI Taxonomy" id="30085"/>
    <lineage>
        <taxon>Eukaryota</taxon>
        <taxon>Metazoa</taxon>
        <taxon>Ecdysozoa</taxon>
        <taxon>Arthropoda</taxon>
        <taxon>Hexapoda</taxon>
        <taxon>Insecta</taxon>
        <taxon>Pterygota</taxon>
        <taxon>Neoptera</taxon>
        <taxon>Paraneoptera</taxon>
        <taxon>Hemiptera</taxon>
        <taxon>Heteroptera</taxon>
        <taxon>Panheteroptera</taxon>
        <taxon>Cimicomorpha</taxon>
        <taxon>Miridae</taxon>
        <taxon>Mirini</taxon>
        <taxon>Lygus</taxon>
    </lineage>
</organism>
<feature type="domain" description="Alpha-carbonic anhydrase" evidence="5">
    <location>
        <begin position="1"/>
        <end position="200"/>
    </location>
</feature>
<dbReference type="Gene3D" id="3.10.200.10">
    <property type="entry name" value="Alpha carbonic anhydrase"/>
    <property type="match status" value="1"/>
</dbReference>
<evidence type="ECO:0000256" key="1">
    <source>
        <dbReference type="ARBA" id="ARBA00010718"/>
    </source>
</evidence>
<dbReference type="EC" id="4.2.1.1" evidence="4"/>
<comment type="similarity">
    <text evidence="1 4">Belongs to the alpha-carbonic anhydrase family.</text>
</comment>
<dbReference type="AlphaFoldDB" id="A0A0K8TEQ4"/>
<dbReference type="GO" id="GO:0008270">
    <property type="term" value="F:zinc ion binding"/>
    <property type="evidence" value="ECO:0007669"/>
    <property type="project" value="UniProtKB-UniRule"/>
</dbReference>
<dbReference type="Pfam" id="PF00194">
    <property type="entry name" value="Carb_anhydrase"/>
    <property type="match status" value="1"/>
</dbReference>
<sequence>MPLQWENYHSNPLFLKMTNTTNTVVLNGLYPTHFVPTLKGGPLLSPYKFVQLHFHWGERNEIGSEHQVEGEAYPLEAHVVLYKADYSTYEIARSMEDGVIILVYMFQTHHNSQINEFTKHLPKLKDPYSQIPLDTVSLESFLPSIVADYVLYFGYMAASCNHGILWIVSRTTMAVTEAELEDFRKISATAGVPIGHNFRE</sequence>
<keyword evidence="4" id="KW-0456">Lyase</keyword>
<dbReference type="InterPro" id="IPR001148">
    <property type="entry name" value="CA_dom"/>
</dbReference>
<dbReference type="InterPro" id="IPR018338">
    <property type="entry name" value="Carbonic_anhydrase_a-class_CS"/>
</dbReference>
<dbReference type="PROSITE" id="PS00162">
    <property type="entry name" value="ALPHA_CA_1"/>
    <property type="match status" value="1"/>
</dbReference>
<dbReference type="InterPro" id="IPR036398">
    <property type="entry name" value="CA_dom_sf"/>
</dbReference>
<comment type="cofactor">
    <cofactor evidence="4">
        <name>Zn(2+)</name>
        <dbReference type="ChEBI" id="CHEBI:29105"/>
    </cofactor>
</comment>
<comment type="catalytic activity">
    <reaction evidence="4">
        <text>hydrogencarbonate + H(+) = CO2 + H2O</text>
        <dbReference type="Rhea" id="RHEA:10748"/>
        <dbReference type="ChEBI" id="CHEBI:15377"/>
        <dbReference type="ChEBI" id="CHEBI:15378"/>
        <dbReference type="ChEBI" id="CHEBI:16526"/>
        <dbReference type="ChEBI" id="CHEBI:17544"/>
        <dbReference type="EC" id="4.2.1.1"/>
    </reaction>
</comment>
<evidence type="ECO:0000256" key="2">
    <source>
        <dbReference type="ARBA" id="ARBA00022723"/>
    </source>
</evidence>
<dbReference type="SUPFAM" id="SSF51069">
    <property type="entry name" value="Carbonic anhydrase"/>
    <property type="match status" value="1"/>
</dbReference>